<organism evidence="1 2">
    <name type="scientific">Flavobacterium lacisediminis</name>
    <dbReference type="NCBI Taxonomy" id="2989705"/>
    <lineage>
        <taxon>Bacteria</taxon>
        <taxon>Pseudomonadati</taxon>
        <taxon>Bacteroidota</taxon>
        <taxon>Flavobacteriia</taxon>
        <taxon>Flavobacteriales</taxon>
        <taxon>Flavobacteriaceae</taxon>
        <taxon>Flavobacterium</taxon>
    </lineage>
</organism>
<sequence>MEFCSEAEIKSDFLHSNVFSKPEDVEGNLFGLSPVFFLLDKMGLSFVVDIDKGFSPSYVFIQFEYIYDLRHFYLEVLSVDEDEFIAMVDFSEFC</sequence>
<protein>
    <submittedName>
        <fullName evidence="1">Uncharacterized protein</fullName>
    </submittedName>
</protein>
<evidence type="ECO:0000313" key="2">
    <source>
        <dbReference type="Proteomes" id="UP001165677"/>
    </source>
</evidence>
<name>A0ABT3EHI8_9FLAO</name>
<dbReference type="Proteomes" id="UP001165677">
    <property type="component" value="Unassembled WGS sequence"/>
</dbReference>
<comment type="caution">
    <text evidence="1">The sequence shown here is derived from an EMBL/GenBank/DDBJ whole genome shotgun (WGS) entry which is preliminary data.</text>
</comment>
<proteinExistence type="predicted"/>
<accession>A0ABT3EHI8</accession>
<gene>
    <name evidence="1" type="ORF">OJ995_07425</name>
</gene>
<keyword evidence="2" id="KW-1185">Reference proteome</keyword>
<reference evidence="1" key="1">
    <citation type="submission" date="2022-10" db="EMBL/GenBank/DDBJ databases">
        <title>Flavobacterium sp. nov., a bacterium isolated from lake sediment.</title>
        <authorList>
            <person name="Qu J.-H."/>
        </authorList>
    </citation>
    <scope>NUCLEOTIDE SEQUENCE</scope>
    <source>
        <strain evidence="1">TH16-21</strain>
    </source>
</reference>
<evidence type="ECO:0000313" key="1">
    <source>
        <dbReference type="EMBL" id="MCW1148045.1"/>
    </source>
</evidence>
<dbReference type="EMBL" id="JAPCIO010000004">
    <property type="protein sequence ID" value="MCW1148045.1"/>
    <property type="molecule type" value="Genomic_DNA"/>
</dbReference>
<dbReference type="RefSeq" id="WP_264368830.1">
    <property type="nucleotide sequence ID" value="NZ_JAPCIO010000004.1"/>
</dbReference>